<protein>
    <submittedName>
        <fullName evidence="1">Uncharacterized protein</fullName>
    </submittedName>
</protein>
<accession>A0ABX7B5E5</accession>
<dbReference type="EMBL" id="CP067420">
    <property type="protein sequence ID" value="QQP89546.1"/>
    <property type="molecule type" value="Genomic_DNA"/>
</dbReference>
<proteinExistence type="predicted"/>
<name>A0ABX7B5E5_9PROT</name>
<evidence type="ECO:0000313" key="1">
    <source>
        <dbReference type="EMBL" id="QQP89546.1"/>
    </source>
</evidence>
<evidence type="ECO:0000313" key="2">
    <source>
        <dbReference type="Proteomes" id="UP000595197"/>
    </source>
</evidence>
<keyword evidence="2" id="KW-1185">Reference proteome</keyword>
<reference evidence="1" key="1">
    <citation type="submission" date="2021-02" db="EMBL/GenBank/DDBJ databases">
        <title>Skermanella TT6 skin isolate.</title>
        <authorList>
            <person name="Lee K."/>
            <person name="Ganzorig M."/>
        </authorList>
    </citation>
    <scope>NUCLEOTIDE SEQUENCE</scope>
    <source>
        <strain evidence="1">TT6</strain>
    </source>
</reference>
<organism evidence="1 2">
    <name type="scientific">Skermanella cutis</name>
    <dbReference type="NCBI Taxonomy" id="2775420"/>
    <lineage>
        <taxon>Bacteria</taxon>
        <taxon>Pseudomonadati</taxon>
        <taxon>Pseudomonadota</taxon>
        <taxon>Alphaproteobacteria</taxon>
        <taxon>Rhodospirillales</taxon>
        <taxon>Azospirillaceae</taxon>
        <taxon>Skermanella</taxon>
    </lineage>
</organism>
<dbReference type="RefSeq" id="WP_201075879.1">
    <property type="nucleotide sequence ID" value="NZ_CP067420.1"/>
</dbReference>
<dbReference type="Proteomes" id="UP000595197">
    <property type="component" value="Chromosome"/>
</dbReference>
<gene>
    <name evidence="1" type="ORF">IGS68_26860</name>
</gene>
<sequence>MTDGDLPRIDEYRIIGIPTISFVVVGRVYGIDGVPDGEWRMSSRIARIEGRMVETVHGAHYRMMTPWPPDDYMHPAAIDAVMIQCITGNTVFRSPAETVAALIEIVALAHPCCGATEDELRAFRRRTVRDE</sequence>